<feature type="domain" description="SSD" evidence="24">
    <location>
        <begin position="281"/>
        <end position="439"/>
    </location>
</feature>
<organism evidence="25 26">
    <name type="scientific">Scleropages formosus</name>
    <name type="common">Asian bonytongue</name>
    <name type="synonym">Osteoglossum formosum</name>
    <dbReference type="NCBI Taxonomy" id="113540"/>
    <lineage>
        <taxon>Eukaryota</taxon>
        <taxon>Metazoa</taxon>
        <taxon>Chordata</taxon>
        <taxon>Craniata</taxon>
        <taxon>Vertebrata</taxon>
        <taxon>Euteleostomi</taxon>
        <taxon>Actinopterygii</taxon>
        <taxon>Neopterygii</taxon>
        <taxon>Teleostei</taxon>
        <taxon>Osteoglossocephala</taxon>
        <taxon>Osteoglossomorpha</taxon>
        <taxon>Osteoglossiformes</taxon>
        <taxon>Osteoglossidae</taxon>
        <taxon>Scleropages</taxon>
    </lineage>
</organism>
<dbReference type="InterPro" id="IPR000731">
    <property type="entry name" value="SSD"/>
</dbReference>
<dbReference type="GO" id="GO:0032936">
    <property type="term" value="C:SREBP-SCAP complex"/>
    <property type="evidence" value="ECO:0007669"/>
    <property type="project" value="TreeGrafter"/>
</dbReference>
<evidence type="ECO:0000256" key="23">
    <source>
        <dbReference type="SAM" id="Phobius"/>
    </source>
</evidence>
<dbReference type="GO" id="GO:0032934">
    <property type="term" value="F:sterol binding"/>
    <property type="evidence" value="ECO:0007669"/>
    <property type="project" value="InterPro"/>
</dbReference>
<comment type="function">
    <text evidence="20">Escort protein required for cholesterol as well as lipid homeostasis. Regulates export of the SCAP-SREBP complex from the endoplasmic reticulum to the Golgi upon low cholesterol, thereby regulating the processing of sterol regulatory element-binding proteins (SREBPs) SREBF1/SREBP1 and SREBF2/SREBP2. At high sterol concentrations, formation of a ternary complex with INSIG (INSIG1 or INSIG2) leads to mask the ER export signal in SCAP, promoting retention of the complex in the endoplasmic reticulum. Low sterol concentrations trigger release of INSIG, a conformational change in the SSD domain of SCAP, unmasking of the ER export signal, promoting recruitment into COPII-coated vesicles and transport of the SCAP-SREBP to the Golgi: in the Golgi, SREBPs are then processed, releasing the transcription factor fragment of SREBPs from the membrane, its import into the nucleus and up-regulation of LDLR, INSIG1 and the mevalonate pathway. Binds cholesterol via its SSD domain.</text>
</comment>
<keyword evidence="7 21" id="KW-0853">WD repeat</keyword>
<feature type="transmembrane region" description="Helical" evidence="23">
    <location>
        <begin position="581"/>
        <end position="603"/>
    </location>
</feature>
<feature type="repeat" description="WD" evidence="21">
    <location>
        <begin position="965"/>
        <end position="1005"/>
    </location>
</feature>
<dbReference type="SMART" id="SM00320">
    <property type="entry name" value="WD40"/>
    <property type="match status" value="5"/>
</dbReference>
<dbReference type="InterPro" id="IPR057042">
    <property type="entry name" value="Beta-prop_SCAP"/>
</dbReference>
<dbReference type="SUPFAM" id="SSF82866">
    <property type="entry name" value="Multidrug efflux transporter AcrB transmembrane domain"/>
    <property type="match status" value="1"/>
</dbReference>
<evidence type="ECO:0000256" key="2">
    <source>
        <dbReference type="ARBA" id="ARBA00004557"/>
    </source>
</evidence>
<dbReference type="InterPro" id="IPR001680">
    <property type="entry name" value="WD40_rpt"/>
</dbReference>
<feature type="compositionally biased region" description="Pro residues" evidence="22">
    <location>
        <begin position="461"/>
        <end position="479"/>
    </location>
</feature>
<gene>
    <name evidence="25" type="primary">SCAP</name>
    <name evidence="25" type="synonym">scap</name>
</gene>
<evidence type="ECO:0000256" key="16">
    <source>
        <dbReference type="ARBA" id="ARBA00023166"/>
    </source>
</evidence>
<evidence type="ECO:0000256" key="21">
    <source>
        <dbReference type="PROSITE-ProRule" id="PRU00221"/>
    </source>
</evidence>
<feature type="region of interest" description="Disordered" evidence="22">
    <location>
        <begin position="785"/>
        <end position="809"/>
    </location>
</feature>
<dbReference type="PROSITE" id="PS00678">
    <property type="entry name" value="WD_REPEATS_1"/>
    <property type="match status" value="1"/>
</dbReference>
<keyword evidence="14" id="KW-0446">Lipid-binding</keyword>
<reference evidence="25" key="3">
    <citation type="submission" date="2025-09" db="UniProtKB">
        <authorList>
            <consortium name="Ensembl"/>
        </authorList>
    </citation>
    <scope>IDENTIFICATION</scope>
</reference>
<dbReference type="InterPro" id="IPR019775">
    <property type="entry name" value="WD40_repeat_CS"/>
</dbReference>
<evidence type="ECO:0000256" key="22">
    <source>
        <dbReference type="SAM" id="MobiDB-lite"/>
    </source>
</evidence>
<evidence type="ECO:0000256" key="15">
    <source>
        <dbReference type="ARBA" id="ARBA00023136"/>
    </source>
</evidence>
<evidence type="ECO:0000256" key="8">
    <source>
        <dbReference type="ARBA" id="ARBA00022692"/>
    </source>
</evidence>
<dbReference type="FunFam" id="2.130.10.10:FF:000391">
    <property type="entry name" value="sterol regulatory element-binding protein cleavage-activating protein-like"/>
    <property type="match status" value="1"/>
</dbReference>
<feature type="transmembrane region" description="Helical" evidence="23">
    <location>
        <begin position="310"/>
        <end position="336"/>
    </location>
</feature>
<evidence type="ECO:0000256" key="10">
    <source>
        <dbReference type="ARBA" id="ARBA00022824"/>
    </source>
</evidence>
<dbReference type="AlphaFoldDB" id="A0A8C9T4V3"/>
<keyword evidence="12" id="KW-0333">Golgi apparatus</keyword>
<feature type="region of interest" description="Disordered" evidence="22">
    <location>
        <begin position="455"/>
        <end position="485"/>
    </location>
</feature>
<keyword evidence="6" id="KW-0153">Cholesterol metabolism</keyword>
<evidence type="ECO:0000256" key="6">
    <source>
        <dbReference type="ARBA" id="ARBA00022548"/>
    </source>
</evidence>
<reference evidence="25 26" key="1">
    <citation type="submission" date="2019-04" db="EMBL/GenBank/DDBJ databases">
        <authorList>
            <consortium name="Wellcome Sanger Institute Data Sharing"/>
        </authorList>
    </citation>
    <scope>NUCLEOTIDE SEQUENCE [LARGE SCALE GENOMIC DNA]</scope>
</reference>
<dbReference type="Pfam" id="PF12349">
    <property type="entry name" value="Sterol-sensing"/>
    <property type="match status" value="1"/>
</dbReference>
<keyword evidence="10" id="KW-0256">Endoplasmic reticulum</keyword>
<dbReference type="Gene3D" id="2.130.10.10">
    <property type="entry name" value="YVTN repeat-like/Quinoprotein amine dehydrogenase"/>
    <property type="match status" value="2"/>
</dbReference>
<comment type="subcellular location">
    <subcellularLocation>
        <location evidence="2">Cytoplasmic vesicle</location>
        <location evidence="2">COPII-coated vesicle membrane</location>
        <topology evidence="2">Multi-pass membrane protein</topology>
    </subcellularLocation>
    <subcellularLocation>
        <location evidence="1">Endoplasmic reticulum membrane</location>
        <topology evidence="1">Multi-pass membrane protein</topology>
    </subcellularLocation>
    <subcellularLocation>
        <location evidence="3">Golgi apparatus membrane</location>
        <topology evidence="3">Multi-pass membrane protein</topology>
    </subcellularLocation>
</comment>
<evidence type="ECO:0000256" key="7">
    <source>
        <dbReference type="ARBA" id="ARBA00022574"/>
    </source>
</evidence>
<feature type="transmembrane region" description="Helical" evidence="23">
    <location>
        <begin position="20"/>
        <end position="45"/>
    </location>
</feature>
<evidence type="ECO:0000256" key="4">
    <source>
        <dbReference type="ARBA" id="ARBA00007410"/>
    </source>
</evidence>
<dbReference type="InterPro" id="IPR053958">
    <property type="entry name" value="HMGCR/SNAP/NPC1-like_SSD"/>
</dbReference>
<evidence type="ECO:0000256" key="11">
    <source>
        <dbReference type="ARBA" id="ARBA00022989"/>
    </source>
</evidence>
<dbReference type="GO" id="GO:0000139">
    <property type="term" value="C:Golgi membrane"/>
    <property type="evidence" value="ECO:0007669"/>
    <property type="project" value="UniProtKB-SubCell"/>
</dbReference>
<dbReference type="GO" id="GO:0008203">
    <property type="term" value="P:cholesterol metabolic process"/>
    <property type="evidence" value="ECO:0007669"/>
    <property type="project" value="UniProtKB-KW"/>
</dbReference>
<dbReference type="InterPro" id="IPR036322">
    <property type="entry name" value="WD40_repeat_dom_sf"/>
</dbReference>
<feature type="compositionally biased region" description="Basic and acidic residues" evidence="22">
    <location>
        <begin position="543"/>
        <end position="553"/>
    </location>
</feature>
<comment type="similarity">
    <text evidence="4">Belongs to the WD repeat SCAP family.</text>
</comment>
<feature type="transmembrane region" description="Helical" evidence="23">
    <location>
        <begin position="393"/>
        <end position="411"/>
    </location>
</feature>
<keyword evidence="11 23" id="KW-1133">Transmembrane helix</keyword>
<evidence type="ECO:0000256" key="5">
    <source>
        <dbReference type="ARBA" id="ARBA00019541"/>
    </source>
</evidence>
<keyword evidence="26" id="KW-1185">Reference proteome</keyword>
<evidence type="ECO:0000256" key="13">
    <source>
        <dbReference type="ARBA" id="ARBA00023098"/>
    </source>
</evidence>
<dbReference type="InterPro" id="IPR057041">
    <property type="entry name" value="SCAP_N"/>
</dbReference>
<evidence type="ECO:0000256" key="9">
    <source>
        <dbReference type="ARBA" id="ARBA00022737"/>
    </source>
</evidence>
<evidence type="ECO:0000259" key="24">
    <source>
        <dbReference type="PROSITE" id="PS50156"/>
    </source>
</evidence>
<dbReference type="GO" id="GO:0032933">
    <property type="term" value="P:SREBP signaling pathway"/>
    <property type="evidence" value="ECO:0007669"/>
    <property type="project" value="InterPro"/>
</dbReference>
<sequence length="1129" mass="123348">MTVREKLRQKISAGFYWHGLLCASYPVPIILFTAVCILTCCYPLLKLPLPGTGPVEFTTGVRDYMVPPQEPSGDPGERPDWYRGPPVAYIQQVLVKAAVSPWDNRLVPVDAFRSPLGRVFSLLDEIRNHVHSDSSGVRSLEALCLQVTDLLPGLRRMQALLPEHGCLLVSPGNYWQNQRELFDSDPDLLRTVQQYEPKGLHTSATLKDLLFGVHGKQTGVSLNSRNRVVTYTITMALRHYDVRFLGSLRSRLKQLHPSANCSLREEHMVHVHFKEEIGVAELIPLVTTYIILFAYIYFSTRKIDMVKSKWGLALAAVVTVLSSLLMSVGLCTLFGLTPTLNGGEIFPYLVVVIGLENVLVLTKSVVSTPVDLEVKLRIAQGLSNESWSIMKNMATELCIILIGYFTLVPAIQEFCLFAVVGLVSDFFLQMLFFTTVLSIDIRRMELADLNRRLPAEAGMPPAKPGPLRPRETPPPPRPSPHTITLQTPAFRNLRLPKRLRVVYFLARTFNNMLGGRSHVLCRRYISILPVIPVTFHVTPREALETRHPQDTRHAPPLQTDPSPNALPHGAPVQTDLTLYKVAALGLAAGVLLVLLLFCLYRLLCPRNYGQNGVQHGRRRRGDLPCDDYGYSPPVSEISPLLLRGHNMDIECLASDGMLLASCCLAGQIRVWDAQTGDCLTVIPNHGLRRCSSSGGWEHRDGWDAGAVTDLETLGGAEGQDAGGAGYPVRRRAAPSRPTLFGDQPDLTALIDTSFGQQPPSQAPSASSGFDFGGLVERAYLEHEPSVSPVFSAPPPQPVQRRRSLGDQPMAPTDWDSAVWALELRGNLIAAGRSSGKLEVCLWDAVEGSLRCSNEDGVSGITALAFLNNRIVAARLNGSLDFFTVDINKPLGLLQYRGGPGRGSMPPSPCYSSDDVISCQLTRSVQCAHQKPITVLRAAAGRVVTGSQDHTVRVYRLEDSCCLFTLQGHSGGITAIYIDQTMVLASGGQDGAICLWDVLTGSRVSHVYGHRGDVTSLVCTTSCVISSGLDDLICIWDRSTGIKLYSIQQVLGCGASFGVISDSLLVTGGQGCVSFWDLNFGDLLQTVYLGASSEGQGVRQLVVLDNAAIVCDFGSELSLVYVPSVLEKLD</sequence>
<evidence type="ECO:0000256" key="18">
    <source>
        <dbReference type="ARBA" id="ARBA00023221"/>
    </source>
</evidence>
<name>A0A8C9T4V3_SCLFO</name>
<feature type="transmembrane region" description="Helical" evidence="23">
    <location>
        <begin position="348"/>
        <end position="372"/>
    </location>
</feature>
<dbReference type="SUPFAM" id="SSF50952">
    <property type="entry name" value="Soluble quinoprotein glucose dehydrogenase"/>
    <property type="match status" value="1"/>
</dbReference>
<dbReference type="PANTHER" id="PTHR46378">
    <property type="entry name" value="STEROL REGULATORY ELEMENT-BINDING PROTEIN CLEAVAGE-ACTIVATING PROTEIN"/>
    <property type="match status" value="1"/>
</dbReference>
<dbReference type="SUPFAM" id="SSF50978">
    <property type="entry name" value="WD40 repeat-like"/>
    <property type="match status" value="1"/>
</dbReference>
<dbReference type="GO" id="GO:0045540">
    <property type="term" value="P:regulation of cholesterol biosynthetic process"/>
    <property type="evidence" value="ECO:0007669"/>
    <property type="project" value="TreeGrafter"/>
</dbReference>
<dbReference type="InterPro" id="IPR011041">
    <property type="entry name" value="Quinoprot_gluc/sorb_DH_b-prop"/>
</dbReference>
<feature type="transmembrane region" description="Helical" evidence="23">
    <location>
        <begin position="277"/>
        <end position="298"/>
    </location>
</feature>
<dbReference type="Pfam" id="PF24006">
    <property type="entry name" value="SCAP_N"/>
    <property type="match status" value="1"/>
</dbReference>
<dbReference type="GeneTree" id="ENSGT00940000158130"/>
<evidence type="ECO:0000256" key="14">
    <source>
        <dbReference type="ARBA" id="ARBA00023121"/>
    </source>
</evidence>
<evidence type="ECO:0000256" key="19">
    <source>
        <dbReference type="ARBA" id="ARBA00023329"/>
    </source>
</evidence>
<keyword evidence="18" id="KW-0753">Steroid metabolism</keyword>
<evidence type="ECO:0000256" key="20">
    <source>
        <dbReference type="ARBA" id="ARBA00045958"/>
    </source>
</evidence>
<keyword evidence="16" id="KW-1207">Sterol metabolism</keyword>
<evidence type="ECO:0000313" key="26">
    <source>
        <dbReference type="Proteomes" id="UP000694397"/>
    </source>
</evidence>
<keyword evidence="19" id="KW-0968">Cytoplasmic vesicle</keyword>
<dbReference type="Pfam" id="PF24017">
    <property type="entry name" value="Beta-prop_SCAP"/>
    <property type="match status" value="1"/>
</dbReference>
<dbReference type="PROSITE" id="PS50082">
    <property type="entry name" value="WD_REPEATS_2"/>
    <property type="match status" value="1"/>
</dbReference>
<dbReference type="PANTHER" id="PTHR46378:SF1">
    <property type="entry name" value="STEROL REGULATORY ELEMENT-BINDING PROTEIN CLEAVAGE-ACTIVATING PROTEIN"/>
    <property type="match status" value="1"/>
</dbReference>
<dbReference type="InterPro" id="IPR015943">
    <property type="entry name" value="WD40/YVTN_repeat-like_dom_sf"/>
</dbReference>
<proteinExistence type="inferred from homology"/>
<feature type="transmembrane region" description="Helical" evidence="23">
    <location>
        <begin position="417"/>
        <end position="439"/>
    </location>
</feature>
<evidence type="ECO:0000256" key="3">
    <source>
        <dbReference type="ARBA" id="ARBA00004653"/>
    </source>
</evidence>
<dbReference type="PROSITE" id="PS50156">
    <property type="entry name" value="SSD"/>
    <property type="match status" value="1"/>
</dbReference>
<keyword evidence="9" id="KW-0677">Repeat</keyword>
<evidence type="ECO:0000256" key="12">
    <source>
        <dbReference type="ARBA" id="ARBA00023034"/>
    </source>
</evidence>
<dbReference type="Ensembl" id="ENSSFOT00015058586.1">
    <property type="protein sequence ID" value="ENSSFOP00015046886.1"/>
    <property type="gene ID" value="ENSSFOG00015008669.2"/>
</dbReference>
<evidence type="ECO:0000256" key="1">
    <source>
        <dbReference type="ARBA" id="ARBA00004477"/>
    </source>
</evidence>
<dbReference type="GO" id="GO:0012507">
    <property type="term" value="C:ER to Golgi transport vesicle membrane"/>
    <property type="evidence" value="ECO:0007669"/>
    <property type="project" value="UniProtKB-SubCell"/>
</dbReference>
<dbReference type="InterPro" id="IPR030225">
    <property type="entry name" value="SCAP"/>
</dbReference>
<dbReference type="PROSITE" id="PS50294">
    <property type="entry name" value="WD_REPEATS_REGION"/>
    <property type="match status" value="1"/>
</dbReference>
<keyword evidence="8 23" id="KW-0812">Transmembrane</keyword>
<keyword evidence="17" id="KW-0325">Glycoprotein</keyword>
<keyword evidence="15 23" id="KW-0472">Membrane</keyword>
<protein>
    <recommendedName>
        <fullName evidence="5">Sterol regulatory element-binding protein cleavage-activating protein</fullName>
    </recommendedName>
</protein>
<keyword evidence="13" id="KW-0443">Lipid metabolism</keyword>
<accession>A0A8C9T4V3</accession>
<feature type="region of interest" description="Disordered" evidence="22">
    <location>
        <begin position="543"/>
        <end position="569"/>
    </location>
</feature>
<dbReference type="Proteomes" id="UP000694397">
    <property type="component" value="Chromosome 18"/>
</dbReference>
<evidence type="ECO:0000256" key="17">
    <source>
        <dbReference type="ARBA" id="ARBA00023180"/>
    </source>
</evidence>
<reference evidence="25" key="2">
    <citation type="submission" date="2025-08" db="UniProtKB">
        <authorList>
            <consortium name="Ensembl"/>
        </authorList>
    </citation>
    <scope>IDENTIFICATION</scope>
</reference>
<dbReference type="GO" id="GO:0005789">
    <property type="term" value="C:endoplasmic reticulum membrane"/>
    <property type="evidence" value="ECO:0007669"/>
    <property type="project" value="UniProtKB-SubCell"/>
</dbReference>
<dbReference type="FunFam" id="2.130.10.10:FF:000209">
    <property type="entry name" value="sterol regulatory element-binding protein cleavage-activating protein-like"/>
    <property type="match status" value="1"/>
</dbReference>
<evidence type="ECO:0000313" key="25">
    <source>
        <dbReference type="Ensembl" id="ENSSFOP00015046886.1"/>
    </source>
</evidence>